<feature type="transmembrane region" description="Helical" evidence="5">
    <location>
        <begin position="144"/>
        <end position="162"/>
    </location>
</feature>
<keyword evidence="8" id="KW-1185">Reference proteome</keyword>
<dbReference type="Proteomes" id="UP000320333">
    <property type="component" value="Unassembled WGS sequence"/>
</dbReference>
<comment type="subcellular location">
    <subcellularLocation>
        <location evidence="1">Membrane</location>
        <topology evidence="1">Multi-pass membrane protein</topology>
    </subcellularLocation>
</comment>
<feature type="transmembrane region" description="Helical" evidence="5">
    <location>
        <begin position="75"/>
        <end position="94"/>
    </location>
</feature>
<evidence type="ECO:0000256" key="5">
    <source>
        <dbReference type="SAM" id="Phobius"/>
    </source>
</evidence>
<evidence type="ECO:0000256" key="3">
    <source>
        <dbReference type="ARBA" id="ARBA00022989"/>
    </source>
</evidence>
<feature type="transmembrane region" description="Helical" evidence="5">
    <location>
        <begin position="51"/>
        <end position="69"/>
    </location>
</feature>
<evidence type="ECO:0000256" key="2">
    <source>
        <dbReference type="ARBA" id="ARBA00022692"/>
    </source>
</evidence>
<dbReference type="GO" id="GO:0005216">
    <property type="term" value="F:monoatomic ion channel activity"/>
    <property type="evidence" value="ECO:0007669"/>
    <property type="project" value="InterPro"/>
</dbReference>
<name>A0A507F6W0_9FUNG</name>
<dbReference type="Pfam" id="PF00520">
    <property type="entry name" value="Ion_trans"/>
    <property type="match status" value="1"/>
</dbReference>
<dbReference type="PANTHER" id="PTHR38483:SF1">
    <property type="entry name" value="ION TRANSPORT DOMAIN-CONTAINING PROTEIN"/>
    <property type="match status" value="1"/>
</dbReference>
<comment type="caution">
    <text evidence="7">The sequence shown here is derived from an EMBL/GenBank/DDBJ whole genome shotgun (WGS) entry which is preliminary data.</text>
</comment>
<feature type="transmembrane region" description="Helical" evidence="5">
    <location>
        <begin position="106"/>
        <end position="128"/>
    </location>
</feature>
<protein>
    <recommendedName>
        <fullName evidence="6">Ion transport domain-containing protein</fullName>
    </recommendedName>
</protein>
<evidence type="ECO:0000313" key="8">
    <source>
        <dbReference type="Proteomes" id="UP000320333"/>
    </source>
</evidence>
<sequence length="226" mass="25223">MDDSVPLNITFANEDSTLLPTHTGSNPASITRAELVSSFANRILHSKMYKLLYLGMALLSVVCLVLSFIEQCPSGIFYWLDAALNLIMIVEVLIRVNAMGKNFWKSVWNVIDIFLVFLCILTLFWLIFGECQNGSGSWETELDAFLLIARNGLQLVRLIIMMNKNRHRLTQRGPQAIDFSNAAPAVDYLQQPDVGVAGTPGDGGRVHVNQSSSVFDYEGEEDDWGF</sequence>
<dbReference type="InterPro" id="IPR027359">
    <property type="entry name" value="Volt_channel_dom_sf"/>
</dbReference>
<feature type="domain" description="Ion transport" evidence="6">
    <location>
        <begin position="47"/>
        <end position="137"/>
    </location>
</feature>
<proteinExistence type="predicted"/>
<dbReference type="Gene3D" id="1.20.120.350">
    <property type="entry name" value="Voltage-gated potassium channels. Chain C"/>
    <property type="match status" value="1"/>
</dbReference>
<evidence type="ECO:0000259" key="6">
    <source>
        <dbReference type="Pfam" id="PF00520"/>
    </source>
</evidence>
<evidence type="ECO:0000313" key="7">
    <source>
        <dbReference type="EMBL" id="TPX72019.1"/>
    </source>
</evidence>
<dbReference type="STRING" id="246404.A0A507F6W0"/>
<dbReference type="EMBL" id="QEAP01000234">
    <property type="protein sequence ID" value="TPX72019.1"/>
    <property type="molecule type" value="Genomic_DNA"/>
</dbReference>
<keyword evidence="4 5" id="KW-0472">Membrane</keyword>
<evidence type="ECO:0000256" key="4">
    <source>
        <dbReference type="ARBA" id="ARBA00023136"/>
    </source>
</evidence>
<gene>
    <name evidence="7" type="ORF">CcCBS67573_g05960</name>
</gene>
<keyword evidence="3 5" id="KW-1133">Transmembrane helix</keyword>
<reference evidence="7 8" key="1">
    <citation type="journal article" date="2019" name="Sci. Rep.">
        <title>Comparative genomics of chytrid fungi reveal insights into the obligate biotrophic and pathogenic lifestyle of Synchytrium endobioticum.</title>
        <authorList>
            <person name="van de Vossenberg B.T.L.H."/>
            <person name="Warris S."/>
            <person name="Nguyen H.D.T."/>
            <person name="van Gent-Pelzer M.P.E."/>
            <person name="Joly D.L."/>
            <person name="van de Geest H.C."/>
            <person name="Bonants P.J.M."/>
            <person name="Smith D.S."/>
            <person name="Levesque C.A."/>
            <person name="van der Lee T.A.J."/>
        </authorList>
    </citation>
    <scope>NUCLEOTIDE SEQUENCE [LARGE SCALE GENOMIC DNA]</scope>
    <source>
        <strain evidence="7 8">CBS 675.73</strain>
    </source>
</reference>
<evidence type="ECO:0000256" key="1">
    <source>
        <dbReference type="ARBA" id="ARBA00004141"/>
    </source>
</evidence>
<keyword evidence="2 5" id="KW-0812">Transmembrane</keyword>
<accession>A0A507F6W0</accession>
<organism evidence="7 8">
    <name type="scientific">Chytriomyces confervae</name>
    <dbReference type="NCBI Taxonomy" id="246404"/>
    <lineage>
        <taxon>Eukaryota</taxon>
        <taxon>Fungi</taxon>
        <taxon>Fungi incertae sedis</taxon>
        <taxon>Chytridiomycota</taxon>
        <taxon>Chytridiomycota incertae sedis</taxon>
        <taxon>Chytridiomycetes</taxon>
        <taxon>Chytridiales</taxon>
        <taxon>Chytriomycetaceae</taxon>
        <taxon>Chytriomyces</taxon>
    </lineage>
</organism>
<dbReference type="SUPFAM" id="SSF81324">
    <property type="entry name" value="Voltage-gated potassium channels"/>
    <property type="match status" value="1"/>
</dbReference>
<dbReference type="InterPro" id="IPR005821">
    <property type="entry name" value="Ion_trans_dom"/>
</dbReference>
<dbReference type="AlphaFoldDB" id="A0A507F6W0"/>
<dbReference type="GO" id="GO:0016020">
    <property type="term" value="C:membrane"/>
    <property type="evidence" value="ECO:0007669"/>
    <property type="project" value="UniProtKB-SubCell"/>
</dbReference>
<dbReference type="OrthoDB" id="429183at2759"/>
<dbReference type="PANTHER" id="PTHR38483">
    <property type="entry name" value="CHROMOSOME 1, WHOLE GENOME SHOTGUN SEQUENCE"/>
    <property type="match status" value="1"/>
</dbReference>